<dbReference type="PATRIC" id="fig|1423777.3.peg.1638"/>
<keyword evidence="1" id="KW-0472">Membrane</keyword>
<protein>
    <submittedName>
        <fullName evidence="2">Uncharacterized protein</fullName>
    </submittedName>
</protein>
<feature type="transmembrane region" description="Helical" evidence="1">
    <location>
        <begin position="93"/>
        <end position="112"/>
    </location>
</feature>
<dbReference type="AlphaFoldDB" id="A0A0R1MKJ7"/>
<organism evidence="2 3">
    <name type="scientific">Liquorilactobacillus oeni DSM 19972</name>
    <dbReference type="NCBI Taxonomy" id="1423777"/>
    <lineage>
        <taxon>Bacteria</taxon>
        <taxon>Bacillati</taxon>
        <taxon>Bacillota</taxon>
        <taxon>Bacilli</taxon>
        <taxon>Lactobacillales</taxon>
        <taxon>Lactobacillaceae</taxon>
        <taxon>Liquorilactobacillus</taxon>
    </lineage>
</organism>
<reference evidence="2 3" key="1">
    <citation type="journal article" date="2015" name="Genome Announc.">
        <title>Expanding the biotechnology potential of lactobacilli through comparative genomics of 213 strains and associated genera.</title>
        <authorList>
            <person name="Sun Z."/>
            <person name="Harris H.M."/>
            <person name="McCann A."/>
            <person name="Guo C."/>
            <person name="Argimon S."/>
            <person name="Zhang W."/>
            <person name="Yang X."/>
            <person name="Jeffery I.B."/>
            <person name="Cooney J.C."/>
            <person name="Kagawa T.F."/>
            <person name="Liu W."/>
            <person name="Song Y."/>
            <person name="Salvetti E."/>
            <person name="Wrobel A."/>
            <person name="Rasinkangas P."/>
            <person name="Parkhill J."/>
            <person name="Rea M.C."/>
            <person name="O'Sullivan O."/>
            <person name="Ritari J."/>
            <person name="Douillard F.P."/>
            <person name="Paul Ross R."/>
            <person name="Yang R."/>
            <person name="Briner A.E."/>
            <person name="Felis G.E."/>
            <person name="de Vos W.M."/>
            <person name="Barrangou R."/>
            <person name="Klaenhammer T.R."/>
            <person name="Caufield P.W."/>
            <person name="Cui Y."/>
            <person name="Zhang H."/>
            <person name="O'Toole P.W."/>
        </authorList>
    </citation>
    <scope>NUCLEOTIDE SEQUENCE [LARGE SCALE GENOMIC DNA]</scope>
    <source>
        <strain evidence="2 3">DSM 19972</strain>
    </source>
</reference>
<evidence type="ECO:0000256" key="1">
    <source>
        <dbReference type="SAM" id="Phobius"/>
    </source>
</evidence>
<keyword evidence="3" id="KW-1185">Reference proteome</keyword>
<dbReference type="STRING" id="1423777.FD46_GL001586"/>
<dbReference type="EMBL" id="AZEH01000039">
    <property type="protein sequence ID" value="KRL04456.1"/>
    <property type="molecule type" value="Genomic_DNA"/>
</dbReference>
<gene>
    <name evidence="2" type="ORF">FD46_GL001586</name>
</gene>
<evidence type="ECO:0000313" key="2">
    <source>
        <dbReference type="EMBL" id="KRL04456.1"/>
    </source>
</evidence>
<name>A0A0R1MKJ7_9LACO</name>
<feature type="transmembrane region" description="Helical" evidence="1">
    <location>
        <begin position="117"/>
        <end position="135"/>
    </location>
</feature>
<comment type="caution">
    <text evidence="2">The sequence shown here is derived from an EMBL/GenBank/DDBJ whole genome shotgun (WGS) entry which is preliminary data.</text>
</comment>
<dbReference type="Proteomes" id="UP000051686">
    <property type="component" value="Unassembled WGS sequence"/>
</dbReference>
<keyword evidence="1" id="KW-1133">Transmembrane helix</keyword>
<keyword evidence="1" id="KW-0812">Transmembrane</keyword>
<sequence>MYAAIFGWFSFVWFGWAQEAPPSEWRIWLGIGAAVALITGIAGAILSFYHWHSKTALAAIANFNWYLIIFAAEVILILAGSLLLLWLHKEEQVAPFISLLVALHFVGLKFVFQDELLFLLAGLMLIVTFAAYPLANYLHVSLSALIGGGNGVILLGFAWVGLLRFLS</sequence>
<feature type="transmembrane region" description="Helical" evidence="1">
    <location>
        <begin position="141"/>
        <end position="166"/>
    </location>
</feature>
<proteinExistence type="predicted"/>
<feature type="transmembrane region" description="Helical" evidence="1">
    <location>
        <begin position="63"/>
        <end position="87"/>
    </location>
</feature>
<accession>A0A0R1MKJ7</accession>
<feature type="transmembrane region" description="Helical" evidence="1">
    <location>
        <begin position="27"/>
        <end position="51"/>
    </location>
</feature>
<evidence type="ECO:0000313" key="3">
    <source>
        <dbReference type="Proteomes" id="UP000051686"/>
    </source>
</evidence>